<reference evidence="4" key="1">
    <citation type="journal article" date="2019" name="Int. J. Syst. Evol. Microbiol.">
        <title>The Global Catalogue of Microorganisms (GCM) 10K type strain sequencing project: providing services to taxonomists for standard genome sequencing and annotation.</title>
        <authorList>
            <consortium name="The Broad Institute Genomics Platform"/>
            <consortium name="The Broad Institute Genome Sequencing Center for Infectious Disease"/>
            <person name="Wu L."/>
            <person name="Ma J."/>
        </authorList>
    </citation>
    <scope>NUCLEOTIDE SEQUENCE [LARGE SCALE GENOMIC DNA]</scope>
    <source>
        <strain evidence="4">2902at01</strain>
    </source>
</reference>
<dbReference type="RefSeq" id="WP_377545771.1">
    <property type="nucleotide sequence ID" value="NZ_JBHSBN010000008.1"/>
</dbReference>
<evidence type="ECO:0000313" key="3">
    <source>
        <dbReference type="EMBL" id="MFC4107167.1"/>
    </source>
</evidence>
<dbReference type="EMBL" id="JBHSBN010000008">
    <property type="protein sequence ID" value="MFC4107167.1"/>
    <property type="molecule type" value="Genomic_DNA"/>
</dbReference>
<dbReference type="InterPro" id="IPR058323">
    <property type="entry name" value="DUF8010"/>
</dbReference>
<comment type="caution">
    <text evidence="3">The sequence shown here is derived from an EMBL/GenBank/DDBJ whole genome shotgun (WGS) entry which is preliminary data.</text>
</comment>
<protein>
    <submittedName>
        <fullName evidence="3">Uncharacterized protein</fullName>
    </submittedName>
</protein>
<organism evidence="3 4">
    <name type="scientific">Micromonospora zhanjiangensis</name>
    <dbReference type="NCBI Taxonomy" id="1522057"/>
    <lineage>
        <taxon>Bacteria</taxon>
        <taxon>Bacillati</taxon>
        <taxon>Actinomycetota</taxon>
        <taxon>Actinomycetes</taxon>
        <taxon>Micromonosporales</taxon>
        <taxon>Micromonosporaceae</taxon>
        <taxon>Micromonospora</taxon>
    </lineage>
</organism>
<dbReference type="InterPro" id="IPR058498">
    <property type="entry name" value="DUF8185"/>
</dbReference>
<evidence type="ECO:0000259" key="2">
    <source>
        <dbReference type="Pfam" id="PF26572"/>
    </source>
</evidence>
<dbReference type="Pfam" id="PF26035">
    <property type="entry name" value="DUF8010"/>
    <property type="match status" value="1"/>
</dbReference>
<gene>
    <name evidence="3" type="ORF">ACFOX0_14695</name>
</gene>
<proteinExistence type="predicted"/>
<evidence type="ECO:0000313" key="4">
    <source>
        <dbReference type="Proteomes" id="UP001595868"/>
    </source>
</evidence>
<accession>A0ABV8KMI0</accession>
<dbReference type="Pfam" id="PF26572">
    <property type="entry name" value="DUF8185"/>
    <property type="match status" value="1"/>
</dbReference>
<sequence>MRDRIGADHPGHGLTGVADAGAFLARLTRLEPAALVRLRSNPATGRTDLWARLPWTVLAGRSVAGPGPGDATVSAADLLAELGAAGTRLPARRDADWRWPLPGPPGPVVDQLAGADLRRIAAAAAGALRSAATEGVGGRAVGQRAVRDALLDHVAVVVTGTPDGTTTEVRVEVSQRLVQAVVRMGFLGVDPPAGMDRVQVRRAGRWTGLLAPYGSAWLLSGSPLVLNPRSGQPFG</sequence>
<feature type="domain" description="DUF8010" evidence="1">
    <location>
        <begin position="17"/>
        <end position="87"/>
    </location>
</feature>
<dbReference type="Proteomes" id="UP001595868">
    <property type="component" value="Unassembled WGS sequence"/>
</dbReference>
<evidence type="ECO:0000259" key="1">
    <source>
        <dbReference type="Pfam" id="PF26035"/>
    </source>
</evidence>
<name>A0ABV8KMI0_9ACTN</name>
<keyword evidence="4" id="KW-1185">Reference proteome</keyword>
<feature type="domain" description="DUF8185" evidence="2">
    <location>
        <begin position="108"/>
        <end position="219"/>
    </location>
</feature>